<organism evidence="3 4">
    <name type="scientific">Hypericibacter adhaerens</name>
    <dbReference type="NCBI Taxonomy" id="2602016"/>
    <lineage>
        <taxon>Bacteria</taxon>
        <taxon>Pseudomonadati</taxon>
        <taxon>Pseudomonadota</taxon>
        <taxon>Alphaproteobacteria</taxon>
        <taxon>Rhodospirillales</taxon>
        <taxon>Dongiaceae</taxon>
        <taxon>Hypericibacter</taxon>
    </lineage>
</organism>
<keyword evidence="4" id="KW-1185">Reference proteome</keyword>
<name>A0A5J6N515_9PROT</name>
<accession>A0A5J6N515</accession>
<evidence type="ECO:0000256" key="1">
    <source>
        <dbReference type="SAM" id="MobiDB-lite"/>
    </source>
</evidence>
<feature type="signal peptide" evidence="2">
    <location>
        <begin position="1"/>
        <end position="26"/>
    </location>
</feature>
<feature type="region of interest" description="Disordered" evidence="1">
    <location>
        <begin position="85"/>
        <end position="104"/>
    </location>
</feature>
<evidence type="ECO:0000313" key="3">
    <source>
        <dbReference type="EMBL" id="QEX21996.1"/>
    </source>
</evidence>
<feature type="chain" id="PRO_5023894018" evidence="2">
    <location>
        <begin position="27"/>
        <end position="319"/>
    </location>
</feature>
<protein>
    <submittedName>
        <fullName evidence="3">Uncharacterized protein</fullName>
    </submittedName>
</protein>
<dbReference type="KEGG" id="hadh:FRZ61_19250"/>
<dbReference type="EMBL" id="CP042582">
    <property type="protein sequence ID" value="QEX21996.1"/>
    <property type="molecule type" value="Genomic_DNA"/>
</dbReference>
<gene>
    <name evidence="3" type="ORF">FRZ61_19250</name>
</gene>
<sequence length="319" mass="32751">MKKALYATAGSALALVLLAASAPAFADVNAFATINKTKDITVTEQITIHKTVTIFVGTQFTDRDITAAAEADALLNVTNSNNKVDGQDINVDEDGNPVSDHGDPPGTDYHIQLSAVIGGEEGGSVNNNIGVFGFNQDVGNMTNQGNAVSVAGISNLPAFANSQAEADQSNTDNSSYDFERIRSAEDGHVLSFEDIQADHDPTSFQVGKSTLIDGSINTNTGVINVNQNAGNMNNQNNGVALAVGLGALVALSEGALGQTNAGNFVSEVETVKTDTISDSINGNTGIVNVNQSVGNMNNQGNVVSLAAVASGAIIASPPQ</sequence>
<dbReference type="Proteomes" id="UP000325797">
    <property type="component" value="Chromosome"/>
</dbReference>
<dbReference type="AlphaFoldDB" id="A0A5J6N515"/>
<dbReference type="OrthoDB" id="8486952at2"/>
<reference evidence="3 4" key="1">
    <citation type="submission" date="2019-08" db="EMBL/GenBank/DDBJ databases">
        <title>Hyperibacter terrae gen. nov., sp. nov. and Hyperibacter viscosus sp. nov., two new members in the family Rhodospirillaceae isolated from the rhizosphere of Hypericum perforatum.</title>
        <authorList>
            <person name="Noviana Z."/>
        </authorList>
    </citation>
    <scope>NUCLEOTIDE SEQUENCE [LARGE SCALE GENOMIC DNA]</scope>
    <source>
        <strain evidence="3 4">R5959</strain>
    </source>
</reference>
<dbReference type="RefSeq" id="WP_151116972.1">
    <property type="nucleotide sequence ID" value="NZ_CP042582.1"/>
</dbReference>
<evidence type="ECO:0000313" key="4">
    <source>
        <dbReference type="Proteomes" id="UP000325797"/>
    </source>
</evidence>
<keyword evidence="2" id="KW-0732">Signal</keyword>
<proteinExistence type="predicted"/>
<evidence type="ECO:0000256" key="2">
    <source>
        <dbReference type="SAM" id="SignalP"/>
    </source>
</evidence>